<dbReference type="PANTHER" id="PTHR33606:SF3">
    <property type="entry name" value="PROTEIN YCII"/>
    <property type="match status" value="1"/>
</dbReference>
<dbReference type="EMBL" id="JBHRTN010000018">
    <property type="protein sequence ID" value="MFC3126674.1"/>
    <property type="molecule type" value="Genomic_DNA"/>
</dbReference>
<dbReference type="Proteomes" id="UP001595593">
    <property type="component" value="Unassembled WGS sequence"/>
</dbReference>
<organism evidence="3 4">
    <name type="scientific">Teichococcus globiformis</name>
    <dbReference type="NCBI Taxonomy" id="2307229"/>
    <lineage>
        <taxon>Bacteria</taxon>
        <taxon>Pseudomonadati</taxon>
        <taxon>Pseudomonadota</taxon>
        <taxon>Alphaproteobacteria</taxon>
        <taxon>Acetobacterales</taxon>
        <taxon>Roseomonadaceae</taxon>
        <taxon>Roseomonas</taxon>
    </lineage>
</organism>
<dbReference type="RefSeq" id="WP_379598163.1">
    <property type="nucleotide sequence ID" value="NZ_JBHRTN010000018.1"/>
</dbReference>
<protein>
    <submittedName>
        <fullName evidence="3">YciI family protein</fullName>
    </submittedName>
</protein>
<keyword evidence="4" id="KW-1185">Reference proteome</keyword>
<sequence>MPYMIQATDKPGTTALRQSTRPAHLKFLADNAAKLLACGALLDDATGEGIGSLYIVDTEDRAEAEAFIAADPFSGAGLFGETRVMRWRKAYLDGKSFLPPAP</sequence>
<dbReference type="InterPro" id="IPR011008">
    <property type="entry name" value="Dimeric_a/b-barrel"/>
</dbReference>
<comment type="caution">
    <text evidence="3">The sequence shown here is derived from an EMBL/GenBank/DDBJ whole genome shotgun (WGS) entry which is preliminary data.</text>
</comment>
<gene>
    <name evidence="3" type="ORF">ACFOD4_16545</name>
</gene>
<evidence type="ECO:0000259" key="2">
    <source>
        <dbReference type="Pfam" id="PF03795"/>
    </source>
</evidence>
<proteinExistence type="inferred from homology"/>
<evidence type="ECO:0000256" key="1">
    <source>
        <dbReference type="ARBA" id="ARBA00007689"/>
    </source>
</evidence>
<dbReference type="PANTHER" id="PTHR33606">
    <property type="entry name" value="PROTEIN YCII"/>
    <property type="match status" value="1"/>
</dbReference>
<evidence type="ECO:0000313" key="3">
    <source>
        <dbReference type="EMBL" id="MFC3126674.1"/>
    </source>
</evidence>
<name>A0ABV7G1W1_9PROT</name>
<dbReference type="InterPro" id="IPR005545">
    <property type="entry name" value="YCII"/>
</dbReference>
<dbReference type="Pfam" id="PF03795">
    <property type="entry name" value="YCII"/>
    <property type="match status" value="1"/>
</dbReference>
<accession>A0ABV7G1W1</accession>
<dbReference type="Gene3D" id="3.30.70.1060">
    <property type="entry name" value="Dimeric alpha+beta barrel"/>
    <property type="match status" value="1"/>
</dbReference>
<feature type="domain" description="YCII-related" evidence="2">
    <location>
        <begin position="1"/>
        <end position="88"/>
    </location>
</feature>
<comment type="similarity">
    <text evidence="1">Belongs to the YciI family.</text>
</comment>
<dbReference type="SUPFAM" id="SSF54909">
    <property type="entry name" value="Dimeric alpha+beta barrel"/>
    <property type="match status" value="1"/>
</dbReference>
<dbReference type="InterPro" id="IPR051807">
    <property type="entry name" value="Sec-metab_biosynth-assoc"/>
</dbReference>
<evidence type="ECO:0000313" key="4">
    <source>
        <dbReference type="Proteomes" id="UP001595593"/>
    </source>
</evidence>
<reference evidence="4" key="1">
    <citation type="journal article" date="2019" name="Int. J. Syst. Evol. Microbiol.">
        <title>The Global Catalogue of Microorganisms (GCM) 10K type strain sequencing project: providing services to taxonomists for standard genome sequencing and annotation.</title>
        <authorList>
            <consortium name="The Broad Institute Genomics Platform"/>
            <consortium name="The Broad Institute Genome Sequencing Center for Infectious Disease"/>
            <person name="Wu L."/>
            <person name="Ma J."/>
        </authorList>
    </citation>
    <scope>NUCLEOTIDE SEQUENCE [LARGE SCALE GENOMIC DNA]</scope>
    <source>
        <strain evidence="4">KCTC 52094</strain>
    </source>
</reference>